<dbReference type="PANTHER" id="PTHR30383:SF5">
    <property type="entry name" value="SGNH HYDROLASE-TYPE ESTERASE DOMAIN-CONTAINING PROTEIN"/>
    <property type="match status" value="1"/>
</dbReference>
<dbReference type="PANTHER" id="PTHR30383">
    <property type="entry name" value="THIOESTERASE 1/PROTEASE 1/LYSOPHOSPHOLIPASE L1"/>
    <property type="match status" value="1"/>
</dbReference>
<proteinExistence type="predicted"/>
<sequence length="209" mass="21991">MKYLRALILSASLLCVASCSETTDLPTLQAGAVVLAFGDSITHGTGAGSGQNYPTLLGQATGWEIINAGIPGDTAQAARERIEPLLSRHRPDLVIVELGGNDFLRRRNPAEVKVDLEAILSRVAAAGVPAVLVSVPQFSVLRATMGALNDSPIYRELADERDLLLIPDLLSDILSREEWKADPVHPNAAGYQALASGIHAALQGAGIAP</sequence>
<dbReference type="EMBL" id="VRZA01000001">
    <property type="protein sequence ID" value="TXS96532.1"/>
    <property type="molecule type" value="Genomic_DNA"/>
</dbReference>
<keyword evidence="4" id="KW-1185">Reference proteome</keyword>
<dbReference type="InterPro" id="IPR013830">
    <property type="entry name" value="SGNH_hydro"/>
</dbReference>
<feature type="chain" id="PRO_5022993657" evidence="1">
    <location>
        <begin position="18"/>
        <end position="209"/>
    </location>
</feature>
<feature type="signal peptide" evidence="1">
    <location>
        <begin position="1"/>
        <end position="17"/>
    </location>
</feature>
<evidence type="ECO:0000256" key="1">
    <source>
        <dbReference type="SAM" id="SignalP"/>
    </source>
</evidence>
<dbReference type="Pfam" id="PF13472">
    <property type="entry name" value="Lipase_GDSL_2"/>
    <property type="match status" value="1"/>
</dbReference>
<dbReference type="RefSeq" id="WP_148066804.1">
    <property type="nucleotide sequence ID" value="NZ_VRZA01000001.1"/>
</dbReference>
<dbReference type="GO" id="GO:0004622">
    <property type="term" value="F:phosphatidylcholine lysophospholipase activity"/>
    <property type="evidence" value="ECO:0007669"/>
    <property type="project" value="TreeGrafter"/>
</dbReference>
<gene>
    <name evidence="3" type="ORF">FV139_03375</name>
</gene>
<protein>
    <submittedName>
        <fullName evidence="3">Arylesterase</fullName>
    </submittedName>
</protein>
<keyword evidence="1" id="KW-0732">Signal</keyword>
<dbReference type="AlphaFoldDB" id="A0A5C9A8Z1"/>
<evidence type="ECO:0000313" key="4">
    <source>
        <dbReference type="Proteomes" id="UP000321039"/>
    </source>
</evidence>
<reference evidence="3 4" key="1">
    <citation type="submission" date="2019-08" db="EMBL/GenBank/DDBJ databases">
        <title>Parahaliea maris sp. nov., isolated from the surface seawater.</title>
        <authorList>
            <person name="Liu Y."/>
        </authorList>
    </citation>
    <scope>NUCLEOTIDE SEQUENCE [LARGE SCALE GENOMIC DNA]</scope>
    <source>
        <strain evidence="3 4">HSLHS9</strain>
    </source>
</reference>
<feature type="domain" description="SGNH hydrolase-type esterase" evidence="2">
    <location>
        <begin position="36"/>
        <end position="193"/>
    </location>
</feature>
<name>A0A5C9A8Z1_9GAMM</name>
<comment type="caution">
    <text evidence="3">The sequence shown here is derived from an EMBL/GenBank/DDBJ whole genome shotgun (WGS) entry which is preliminary data.</text>
</comment>
<dbReference type="SUPFAM" id="SSF52266">
    <property type="entry name" value="SGNH hydrolase"/>
    <property type="match status" value="1"/>
</dbReference>
<evidence type="ECO:0000259" key="2">
    <source>
        <dbReference type="Pfam" id="PF13472"/>
    </source>
</evidence>
<dbReference type="InterPro" id="IPR051532">
    <property type="entry name" value="Ester_Hydrolysis_Enzymes"/>
</dbReference>
<evidence type="ECO:0000313" key="3">
    <source>
        <dbReference type="EMBL" id="TXS96532.1"/>
    </source>
</evidence>
<dbReference type="Gene3D" id="3.40.50.1110">
    <property type="entry name" value="SGNH hydrolase"/>
    <property type="match status" value="1"/>
</dbReference>
<dbReference type="InterPro" id="IPR036514">
    <property type="entry name" value="SGNH_hydro_sf"/>
</dbReference>
<accession>A0A5C9A8Z1</accession>
<dbReference type="Proteomes" id="UP000321039">
    <property type="component" value="Unassembled WGS sequence"/>
</dbReference>
<organism evidence="3 4">
    <name type="scientific">Parahaliea maris</name>
    <dbReference type="NCBI Taxonomy" id="2716870"/>
    <lineage>
        <taxon>Bacteria</taxon>
        <taxon>Pseudomonadati</taxon>
        <taxon>Pseudomonadota</taxon>
        <taxon>Gammaproteobacteria</taxon>
        <taxon>Cellvibrionales</taxon>
        <taxon>Halieaceae</taxon>
        <taxon>Parahaliea</taxon>
    </lineage>
</organism>